<evidence type="ECO:0000256" key="5">
    <source>
        <dbReference type="ARBA" id="ARBA00022827"/>
    </source>
</evidence>
<name>A0A6S6WQF6_9GAMM</name>
<dbReference type="Pfam" id="PF13183">
    <property type="entry name" value="Fer4_8"/>
    <property type="match status" value="1"/>
</dbReference>
<evidence type="ECO:0000256" key="12">
    <source>
        <dbReference type="ARBA" id="ARBA00067680"/>
    </source>
</evidence>
<evidence type="ECO:0000256" key="8">
    <source>
        <dbReference type="ARBA" id="ARBA00023014"/>
    </source>
</evidence>
<keyword evidence="8" id="KW-0411">Iron-sulfur</keyword>
<dbReference type="InterPro" id="IPR016166">
    <property type="entry name" value="FAD-bd_PCMH"/>
</dbReference>
<sequence>MATTAVQVLSAVDHYDAPEPAYRRYLHDLEVTGFAGDIDDSYGGRLIAATDNSVYQKTPQAVLYPRTTKDLQTALTLAQQQAYLQLQFSPRGGGTGTNGQSLSHGVIIDLSRYFTEVLETDHEQGWVRCQTGVIKDQLNDVVRSGGWFFSPDLSTSNRATIGGMINTDASGQGSLVYGKTSDHILRLQAVLINGEVIETGPVSLTEAKQKATAESLEGSLYRQALASCVGKRAQIEAKFPALNRFLTGYDLKHCYDPVGETLDLSRLLAGSEGTLAFITEAKLNLTRTPQHKVLVNISYRDFDAALRHAPVLVRAQATSVETIDNTVLDLARNDIIWHSVQAHLSEGKADQPMDGINMVEFTAVDEAEIEAKLSQLVNTLDTELAGGDYQHGVVGYKVCRDAHSISMIYAMRKKAVGLLGAVQGERKPIAFAEDTAVPPESLADFITEFRQLLDQHDLQYGMFGHVDAGVLHVRPALDMKQPDDEKLLRQVSDEVAQLTAKYGGLMWGEHGKGYRSEYAPTFFGPELYSEIQKIKAAFDPDNRLNPGKLATPYAHPTAELVSVDDRKRGYYDRQISASVRKGYAPAMNCNGNGLCFNYAKDSPMCPSYKVSGDRRHSPKGRATLIREWLRLTGEQGLDVSQPVTAKFALFKELKGRHNGRDFNHQVKESMDACLACKACASQCPVKVDVPSFRAKFLQRYYQLYRRPLRDHLVATVEKTAPLMAKAPRTSNLLTHNAVSQWLFQRILGYVDTPKLSVPSLAKRWHNQGWQSQSVTELLTSPPSEIARKVVLVQDPFTSFYQAETVEAMGKVIRGLGYEPILLEFIGNGKGQHVKGFLKQFSATATTVTKQLNRLADAGYKMLGMDASTVLCMRDEYHQYANEAVRFEVELPQEWLQEQQEQLARLPVSPTSPALTTQAQLFLHCTEQTALPTSGKLWQQIFEQVSLPVAVIATGCCGMAGTYGHEKEQQQNSAKLFEMSWAEPIAASEQALVSGFSCRCQVQRFAQQPATKKLQQVKHPVQLLAELLG</sequence>
<dbReference type="SUPFAM" id="SSF55103">
    <property type="entry name" value="FAD-linked oxidases, C-terminal domain"/>
    <property type="match status" value="1"/>
</dbReference>
<protein>
    <recommendedName>
        <fullName evidence="12">D-2-hydroxyglutarate dehydrogenase</fullName>
        <ecNumber evidence="9">1.1.99.39</ecNumber>
    </recommendedName>
</protein>
<dbReference type="InterPro" id="IPR016169">
    <property type="entry name" value="FAD-bd_PCMH_sub2"/>
</dbReference>
<dbReference type="Gene3D" id="3.30.465.10">
    <property type="match status" value="1"/>
</dbReference>
<dbReference type="PROSITE" id="PS51379">
    <property type="entry name" value="4FE4S_FER_2"/>
    <property type="match status" value="1"/>
</dbReference>
<comment type="catalytic activity">
    <reaction evidence="10">
        <text>(R)-2-hydroxyglutarate + A = 2-oxoglutarate + AH2</text>
        <dbReference type="Rhea" id="RHEA:38295"/>
        <dbReference type="ChEBI" id="CHEBI:13193"/>
        <dbReference type="ChEBI" id="CHEBI:15801"/>
        <dbReference type="ChEBI" id="CHEBI:16810"/>
        <dbReference type="ChEBI" id="CHEBI:17499"/>
        <dbReference type="EC" id="1.1.99.39"/>
    </reaction>
    <physiologicalReaction direction="left-to-right" evidence="10">
        <dbReference type="Rhea" id="RHEA:38296"/>
    </physiologicalReaction>
</comment>
<dbReference type="SUPFAM" id="SSF46548">
    <property type="entry name" value="alpha-helical ferredoxin"/>
    <property type="match status" value="1"/>
</dbReference>
<dbReference type="InterPro" id="IPR017896">
    <property type="entry name" value="4Fe4S_Fe-S-bd"/>
</dbReference>
<dbReference type="Gene3D" id="3.30.70.2740">
    <property type="match status" value="1"/>
</dbReference>
<dbReference type="InterPro" id="IPR017900">
    <property type="entry name" value="4Fe4S_Fe_S_CS"/>
</dbReference>
<keyword evidence="3" id="KW-0285">Flavoprotein</keyword>
<keyword evidence="2" id="KW-0004">4Fe-4S</keyword>
<keyword evidence="5" id="KW-0274">FAD</keyword>
<evidence type="ECO:0000256" key="10">
    <source>
        <dbReference type="ARBA" id="ARBA00051291"/>
    </source>
</evidence>
<dbReference type="PROSITE" id="PS51387">
    <property type="entry name" value="FAD_PCMH"/>
    <property type="match status" value="1"/>
</dbReference>
<dbReference type="PANTHER" id="PTHR11748:SF119">
    <property type="entry name" value="D-2-HYDROXYGLUTARATE DEHYDROGENASE"/>
    <property type="match status" value="1"/>
</dbReference>
<dbReference type="InterPro" id="IPR004113">
    <property type="entry name" value="FAD-bd_oxidored_4_C"/>
</dbReference>
<feature type="domain" description="4Fe-4S ferredoxin-type" evidence="13">
    <location>
        <begin position="664"/>
        <end position="695"/>
    </location>
</feature>
<dbReference type="InterPro" id="IPR006094">
    <property type="entry name" value="Oxid_FAD_bind_N"/>
</dbReference>
<dbReference type="FunFam" id="3.30.70.2740:FF:000003">
    <property type="entry name" value="Oxidoreductase, FAD-binding, putative"/>
    <property type="match status" value="1"/>
</dbReference>
<gene>
    <name evidence="15" type="ORF">PSI9734_00505</name>
</gene>
<dbReference type="GO" id="GO:0071949">
    <property type="term" value="F:FAD binding"/>
    <property type="evidence" value="ECO:0007669"/>
    <property type="project" value="InterPro"/>
</dbReference>
<dbReference type="Pfam" id="PF01565">
    <property type="entry name" value="FAD_binding_4"/>
    <property type="match status" value="1"/>
</dbReference>
<keyword evidence="4" id="KW-0479">Metal-binding</keyword>
<accession>A0A6S6WQF6</accession>
<keyword evidence="7" id="KW-0408">Iron</keyword>
<evidence type="ECO:0000256" key="7">
    <source>
        <dbReference type="ARBA" id="ARBA00023004"/>
    </source>
</evidence>
<reference evidence="15 16" key="1">
    <citation type="submission" date="2020-02" db="EMBL/GenBank/DDBJ databases">
        <authorList>
            <person name="Rodrigo-Torres L."/>
            <person name="Arahal R. D."/>
            <person name="Lucena T."/>
        </authorList>
    </citation>
    <scope>NUCLEOTIDE SEQUENCE [LARGE SCALE GENOMIC DNA]</scope>
    <source>
        <strain evidence="15 16">CECT 9734</strain>
    </source>
</reference>
<dbReference type="InterPro" id="IPR036318">
    <property type="entry name" value="FAD-bd_PCMH-like_sf"/>
</dbReference>
<organism evidence="15 16">
    <name type="scientific">Pseudidiomarina piscicola</name>
    <dbReference type="NCBI Taxonomy" id="2614830"/>
    <lineage>
        <taxon>Bacteria</taxon>
        <taxon>Pseudomonadati</taxon>
        <taxon>Pseudomonadota</taxon>
        <taxon>Gammaproteobacteria</taxon>
        <taxon>Alteromonadales</taxon>
        <taxon>Idiomarinaceae</taxon>
        <taxon>Pseudidiomarina</taxon>
    </lineage>
</organism>
<evidence type="ECO:0000256" key="6">
    <source>
        <dbReference type="ARBA" id="ARBA00023002"/>
    </source>
</evidence>
<evidence type="ECO:0000313" key="16">
    <source>
        <dbReference type="Proteomes" id="UP000481517"/>
    </source>
</evidence>
<proteinExistence type="inferred from homology"/>
<evidence type="ECO:0000313" key="15">
    <source>
        <dbReference type="EMBL" id="CAB0149932.1"/>
    </source>
</evidence>
<dbReference type="EC" id="1.1.99.39" evidence="9"/>
<keyword evidence="16" id="KW-1185">Reference proteome</keyword>
<dbReference type="InterPro" id="IPR016164">
    <property type="entry name" value="FAD-linked_Oxase-like_C"/>
</dbReference>
<evidence type="ECO:0000256" key="1">
    <source>
        <dbReference type="ARBA" id="ARBA00001974"/>
    </source>
</evidence>
<dbReference type="GO" id="GO:0004458">
    <property type="term" value="F:D-lactate dehydrogenase (cytochrome) activity"/>
    <property type="evidence" value="ECO:0007669"/>
    <property type="project" value="TreeGrafter"/>
</dbReference>
<dbReference type="PROSITE" id="PS00198">
    <property type="entry name" value="4FE4S_FER_1"/>
    <property type="match status" value="1"/>
</dbReference>
<dbReference type="EMBL" id="CADCXY010000001">
    <property type="protein sequence ID" value="CAB0149932.1"/>
    <property type="molecule type" value="Genomic_DNA"/>
</dbReference>
<dbReference type="Proteomes" id="UP000481517">
    <property type="component" value="Unassembled WGS sequence"/>
</dbReference>
<evidence type="ECO:0000259" key="14">
    <source>
        <dbReference type="PROSITE" id="PS51387"/>
    </source>
</evidence>
<evidence type="ECO:0000256" key="11">
    <source>
        <dbReference type="ARBA" id="ARBA00060924"/>
    </source>
</evidence>
<dbReference type="AlphaFoldDB" id="A0A6S6WQF6"/>
<dbReference type="Gene3D" id="1.10.1060.10">
    <property type="entry name" value="Alpha-helical ferredoxin"/>
    <property type="match status" value="1"/>
</dbReference>
<dbReference type="GO" id="GO:0008720">
    <property type="term" value="F:D-lactate dehydrogenase (NAD+) activity"/>
    <property type="evidence" value="ECO:0007669"/>
    <property type="project" value="TreeGrafter"/>
</dbReference>
<dbReference type="InterPro" id="IPR016171">
    <property type="entry name" value="Vanillyl_alc_oxidase_C-sub2"/>
</dbReference>
<dbReference type="GO" id="GO:0046872">
    <property type="term" value="F:metal ion binding"/>
    <property type="evidence" value="ECO:0007669"/>
    <property type="project" value="UniProtKB-KW"/>
</dbReference>
<evidence type="ECO:0000256" key="2">
    <source>
        <dbReference type="ARBA" id="ARBA00022485"/>
    </source>
</evidence>
<dbReference type="Pfam" id="PF02913">
    <property type="entry name" value="FAD-oxidase_C"/>
    <property type="match status" value="1"/>
</dbReference>
<comment type="cofactor">
    <cofactor evidence="1">
        <name>FAD</name>
        <dbReference type="ChEBI" id="CHEBI:57692"/>
    </cofactor>
</comment>
<evidence type="ECO:0000259" key="13">
    <source>
        <dbReference type="PROSITE" id="PS51379"/>
    </source>
</evidence>
<comment type="similarity">
    <text evidence="11">In the N-terminal section; belongs to the FAD-binding oxidoreductase/transferase type 4 family.</text>
</comment>
<dbReference type="SUPFAM" id="SSF56176">
    <property type="entry name" value="FAD-binding/transporter-associated domain-like"/>
    <property type="match status" value="1"/>
</dbReference>
<dbReference type="InterPro" id="IPR009051">
    <property type="entry name" value="Helical_ferredxn"/>
</dbReference>
<dbReference type="GO" id="GO:0051539">
    <property type="term" value="F:4 iron, 4 sulfur cluster binding"/>
    <property type="evidence" value="ECO:0007669"/>
    <property type="project" value="UniProtKB-KW"/>
</dbReference>
<keyword evidence="6 15" id="KW-0560">Oxidoreductase</keyword>
<evidence type="ECO:0000256" key="4">
    <source>
        <dbReference type="ARBA" id="ARBA00022723"/>
    </source>
</evidence>
<evidence type="ECO:0000256" key="9">
    <source>
        <dbReference type="ARBA" id="ARBA00039003"/>
    </source>
</evidence>
<evidence type="ECO:0000256" key="3">
    <source>
        <dbReference type="ARBA" id="ARBA00022630"/>
    </source>
</evidence>
<dbReference type="GO" id="GO:1903457">
    <property type="term" value="P:lactate catabolic process"/>
    <property type="evidence" value="ECO:0007669"/>
    <property type="project" value="TreeGrafter"/>
</dbReference>
<dbReference type="GO" id="GO:0051990">
    <property type="term" value="F:(R)-2-hydroxyglutarate dehydrogenase activity"/>
    <property type="evidence" value="ECO:0007669"/>
    <property type="project" value="UniProtKB-EC"/>
</dbReference>
<dbReference type="Gene3D" id="3.30.43.10">
    <property type="entry name" value="Uridine Diphospho-n-acetylenolpyruvylglucosamine Reductase, domain 2"/>
    <property type="match status" value="1"/>
</dbReference>
<dbReference type="InterPro" id="IPR016167">
    <property type="entry name" value="FAD-bd_PCMH_sub1"/>
</dbReference>
<feature type="domain" description="FAD-binding PCMH-type" evidence="14">
    <location>
        <begin position="55"/>
        <end position="288"/>
    </location>
</feature>
<dbReference type="PANTHER" id="PTHR11748">
    <property type="entry name" value="D-LACTATE DEHYDROGENASE"/>
    <property type="match status" value="1"/>
</dbReference>
<dbReference type="Gene3D" id="1.10.45.10">
    <property type="entry name" value="Vanillyl-alcohol Oxidase, Chain A, domain 4"/>
    <property type="match status" value="1"/>
</dbReference>